<feature type="domain" description="Urease accessory protein UreH-like transmembrane" evidence="2">
    <location>
        <begin position="1"/>
        <end position="196"/>
    </location>
</feature>
<dbReference type="PANTHER" id="PTHR42208">
    <property type="entry name" value="HEAVY METAL TRANSPORTER-RELATED"/>
    <property type="match status" value="1"/>
</dbReference>
<dbReference type="PANTHER" id="PTHR42208:SF1">
    <property type="entry name" value="HEAVY METAL TRANSPORTER"/>
    <property type="match status" value="1"/>
</dbReference>
<keyword evidence="1" id="KW-0812">Transmembrane</keyword>
<gene>
    <name evidence="3" type="ORF">E1757_12835</name>
</gene>
<protein>
    <submittedName>
        <fullName evidence="3">Sulfite exporter TauE/SafE family protein</fullName>
    </submittedName>
</protein>
<feature type="transmembrane region" description="Helical" evidence="1">
    <location>
        <begin position="116"/>
        <end position="135"/>
    </location>
</feature>
<keyword evidence="1" id="KW-0472">Membrane</keyword>
<organism evidence="3 4">
    <name type="scientific">Paenibacillus piri</name>
    <dbReference type="NCBI Taxonomy" id="2547395"/>
    <lineage>
        <taxon>Bacteria</taxon>
        <taxon>Bacillati</taxon>
        <taxon>Bacillota</taxon>
        <taxon>Bacilli</taxon>
        <taxon>Bacillales</taxon>
        <taxon>Paenibacillaceae</taxon>
        <taxon>Paenibacillus</taxon>
    </lineage>
</organism>
<dbReference type="InterPro" id="IPR039447">
    <property type="entry name" value="UreH-like_TM_dom"/>
</dbReference>
<feature type="transmembrane region" description="Helical" evidence="1">
    <location>
        <begin position="147"/>
        <end position="170"/>
    </location>
</feature>
<proteinExistence type="predicted"/>
<feature type="transmembrane region" description="Helical" evidence="1">
    <location>
        <begin position="182"/>
        <end position="203"/>
    </location>
</feature>
<feature type="transmembrane region" description="Helical" evidence="1">
    <location>
        <begin position="64"/>
        <end position="84"/>
    </location>
</feature>
<evidence type="ECO:0000313" key="4">
    <source>
        <dbReference type="Proteomes" id="UP000295636"/>
    </source>
</evidence>
<keyword evidence="1" id="KW-1133">Transmembrane helix</keyword>
<accession>A0A4R5KPT8</accession>
<keyword evidence="4" id="KW-1185">Reference proteome</keyword>
<comment type="caution">
    <text evidence="3">The sequence shown here is derived from an EMBL/GenBank/DDBJ whole genome shotgun (WGS) entry which is preliminary data.</text>
</comment>
<dbReference type="AlphaFoldDB" id="A0A4R5KPT8"/>
<evidence type="ECO:0000259" key="2">
    <source>
        <dbReference type="Pfam" id="PF13386"/>
    </source>
</evidence>
<evidence type="ECO:0000256" key="1">
    <source>
        <dbReference type="SAM" id="Phobius"/>
    </source>
</evidence>
<name>A0A4R5KPT8_9BACL</name>
<evidence type="ECO:0000313" key="3">
    <source>
        <dbReference type="EMBL" id="TDF97739.1"/>
    </source>
</evidence>
<dbReference type="Pfam" id="PF13386">
    <property type="entry name" value="DsbD_2"/>
    <property type="match status" value="1"/>
</dbReference>
<reference evidence="3 4" key="1">
    <citation type="submission" date="2019-03" db="EMBL/GenBank/DDBJ databases">
        <title>This is whole genome sequence of Paenibacillus sp MS74 strain.</title>
        <authorList>
            <person name="Trinh H.N."/>
        </authorList>
    </citation>
    <scope>NUCLEOTIDE SEQUENCE [LARGE SCALE GENOMIC DNA]</scope>
    <source>
        <strain evidence="3 4">MS74</strain>
    </source>
</reference>
<feature type="transmembrane region" description="Helical" evidence="1">
    <location>
        <begin position="41"/>
        <end position="58"/>
    </location>
</feature>
<sequence length="216" mass="22481">MTGILGAPHCIGMCGGTVSGFALNAENGMVRTVAAYNLGRITTYTGLGALMGAAGSFVETAGRLAGLQGIASIIGGIFILLWVFRKVALPLARWGPLGIPYFRGLSQKLKSSRETGAVYGSGLLLGFIPCGLTYAMQMNAAASSEAWSGALIMAVFGIATLPALFFAGLFAGSIKKSLRGKVLWAGQAVAVWIGILSILRGMAANSWLPSVHPWLW</sequence>
<dbReference type="EMBL" id="SMRT01000005">
    <property type="protein sequence ID" value="TDF97739.1"/>
    <property type="molecule type" value="Genomic_DNA"/>
</dbReference>
<dbReference type="OrthoDB" id="9800141at2"/>
<dbReference type="Proteomes" id="UP000295636">
    <property type="component" value="Unassembled WGS sequence"/>
</dbReference>